<dbReference type="GO" id="GO:0032259">
    <property type="term" value="P:methylation"/>
    <property type="evidence" value="ECO:0007669"/>
    <property type="project" value="UniProtKB-KW"/>
</dbReference>
<evidence type="ECO:0000256" key="6">
    <source>
        <dbReference type="HAMAP-Rule" id="MF_00074"/>
    </source>
</evidence>
<comment type="similarity">
    <text evidence="6">Belongs to the methyltransferase superfamily. RNA methyltransferase RsmG family.</text>
</comment>
<evidence type="ECO:0000256" key="3">
    <source>
        <dbReference type="ARBA" id="ARBA00022603"/>
    </source>
</evidence>
<dbReference type="Proteomes" id="UP001172036">
    <property type="component" value="Unassembled WGS sequence"/>
</dbReference>
<dbReference type="PIRSF" id="PIRSF003078">
    <property type="entry name" value="GidB"/>
    <property type="match status" value="1"/>
</dbReference>
<dbReference type="InterPro" id="IPR003682">
    <property type="entry name" value="rRNA_ssu_MeTfrase_G"/>
</dbReference>
<comment type="function">
    <text evidence="6">Specifically methylates the N7 position of a guanine in 16S rRNA.</text>
</comment>
<evidence type="ECO:0000256" key="4">
    <source>
        <dbReference type="ARBA" id="ARBA00022679"/>
    </source>
</evidence>
<keyword evidence="5 6" id="KW-0949">S-adenosyl-L-methionine</keyword>
<dbReference type="Gene3D" id="3.40.50.150">
    <property type="entry name" value="Vaccinia Virus protein VP39"/>
    <property type="match status" value="1"/>
</dbReference>
<evidence type="ECO:0000256" key="2">
    <source>
        <dbReference type="ARBA" id="ARBA00022552"/>
    </source>
</evidence>
<dbReference type="PANTHER" id="PTHR31760:SF0">
    <property type="entry name" value="S-ADENOSYL-L-METHIONINE-DEPENDENT METHYLTRANSFERASES SUPERFAMILY PROTEIN"/>
    <property type="match status" value="1"/>
</dbReference>
<sequence>MYNKILQKTFNCDNAQLAKFQLYYSVLLQYNIKMNLTSLLTEKSVYLKHFYDSLLISKMVRLGQIKSLCDVGTGAGFPGIPLKILYPHLKIFLIDSSYKKTLFLKYLVRKLNLTNVFIFRQTMENYTKKHEYVITRALGKLNIIYKSISSLVKNEGYFIAMKGPNYKEELKNICIFSQFQLKRKQISELPEQLGQRVNLLFQKKSIRFL</sequence>
<gene>
    <name evidence="6 7" type="primary">rsmG</name>
    <name evidence="7" type="ORF">OC680_00780</name>
</gene>
<protein>
    <recommendedName>
        <fullName evidence="6">Ribosomal RNA small subunit methyltransferase G</fullName>
        <ecNumber evidence="6">2.1.1.-</ecNumber>
    </recommendedName>
    <alternativeName>
        <fullName evidence="6">16S rRNA 7-methylguanosine methyltransferase</fullName>
        <shortName evidence="6">16S rRNA m7G methyltransferase</shortName>
    </alternativeName>
</protein>
<dbReference type="RefSeq" id="WP_304515219.1">
    <property type="nucleotide sequence ID" value="NZ_JAOSID010000002.1"/>
</dbReference>
<evidence type="ECO:0000256" key="1">
    <source>
        <dbReference type="ARBA" id="ARBA00022490"/>
    </source>
</evidence>
<dbReference type="SUPFAM" id="SSF53335">
    <property type="entry name" value="S-adenosyl-L-methionine-dependent methyltransferases"/>
    <property type="match status" value="1"/>
</dbReference>
<name>A0ABT9DD69_9MOLU</name>
<keyword evidence="4 6" id="KW-0808">Transferase</keyword>
<evidence type="ECO:0000313" key="7">
    <source>
        <dbReference type="EMBL" id="MDO8168017.1"/>
    </source>
</evidence>
<keyword evidence="8" id="KW-1185">Reference proteome</keyword>
<evidence type="ECO:0000256" key="5">
    <source>
        <dbReference type="ARBA" id="ARBA00022691"/>
    </source>
</evidence>
<dbReference type="PANTHER" id="PTHR31760">
    <property type="entry name" value="S-ADENOSYL-L-METHIONINE-DEPENDENT METHYLTRANSFERASES SUPERFAMILY PROTEIN"/>
    <property type="match status" value="1"/>
</dbReference>
<dbReference type="GO" id="GO:0008168">
    <property type="term" value="F:methyltransferase activity"/>
    <property type="evidence" value="ECO:0007669"/>
    <property type="project" value="UniProtKB-KW"/>
</dbReference>
<dbReference type="InterPro" id="IPR029063">
    <property type="entry name" value="SAM-dependent_MTases_sf"/>
</dbReference>
<comment type="subcellular location">
    <subcellularLocation>
        <location evidence="6">Cytoplasm</location>
    </subcellularLocation>
</comment>
<feature type="binding site" evidence="6">
    <location>
        <position position="136"/>
    </location>
    <ligand>
        <name>S-adenosyl-L-methionine</name>
        <dbReference type="ChEBI" id="CHEBI:59789"/>
    </ligand>
</feature>
<keyword evidence="1 6" id="KW-0963">Cytoplasm</keyword>
<keyword evidence="3 6" id="KW-0489">Methyltransferase</keyword>
<proteinExistence type="inferred from homology"/>
<dbReference type="EMBL" id="JAOSID010000002">
    <property type="protein sequence ID" value="MDO8168017.1"/>
    <property type="molecule type" value="Genomic_DNA"/>
</dbReference>
<dbReference type="EC" id="2.1.1.-" evidence="6"/>
<evidence type="ECO:0000313" key="8">
    <source>
        <dbReference type="Proteomes" id="UP001172036"/>
    </source>
</evidence>
<accession>A0ABT9DD69</accession>
<reference evidence="7 8" key="1">
    <citation type="journal article" date="2023" name="Int. J. Syst. Evol. Microbiol.">
        <title>The observation of taxonomic boundaries for the 16SrII and 16SrXXV phytoplasmas using genome-based delimitation.</title>
        <authorList>
            <person name="Rodrigues Jardim B."/>
            <person name="Tran-Nguyen L.T.T."/>
            <person name="Gambley C."/>
            <person name="Al-Sadi A.M."/>
            <person name="Al-Subhi A.M."/>
            <person name="Foissac X."/>
            <person name="Salar P."/>
            <person name="Cai H."/>
            <person name="Yang J.Y."/>
            <person name="Davis R."/>
            <person name="Jones L."/>
            <person name="Rodoni B."/>
            <person name="Constable F.E."/>
        </authorList>
    </citation>
    <scope>NUCLEOTIDE SEQUENCE [LARGE SCALE GENOMIC DNA]</scope>
    <source>
        <strain evidence="7">BAWM-155c</strain>
    </source>
</reference>
<keyword evidence="2 6" id="KW-0698">rRNA processing</keyword>
<feature type="binding site" evidence="6">
    <location>
        <position position="72"/>
    </location>
    <ligand>
        <name>S-adenosyl-L-methionine</name>
        <dbReference type="ChEBI" id="CHEBI:59789"/>
    </ligand>
</feature>
<comment type="caution">
    <text evidence="6">Lacks conserved residue(s) required for the propagation of feature annotation.</text>
</comment>
<feature type="binding site" evidence="6">
    <location>
        <begin position="95"/>
        <end position="97"/>
    </location>
    <ligand>
        <name>S-adenosyl-L-methionine</name>
        <dbReference type="ChEBI" id="CHEBI:59789"/>
    </ligand>
</feature>
<dbReference type="Pfam" id="PF02527">
    <property type="entry name" value="GidB"/>
    <property type="match status" value="1"/>
</dbReference>
<dbReference type="NCBIfam" id="TIGR00138">
    <property type="entry name" value="rsmG_gidB"/>
    <property type="match status" value="1"/>
</dbReference>
<dbReference type="HAMAP" id="MF_00074">
    <property type="entry name" value="16SrRNA_methyltr_G"/>
    <property type="match status" value="1"/>
</dbReference>
<organism evidence="7 8">
    <name type="scientific">Candidatus Phytoplasma melaleucae</name>
    <dbReference type="NCBI Taxonomy" id="2982630"/>
    <lineage>
        <taxon>Bacteria</taxon>
        <taxon>Bacillati</taxon>
        <taxon>Mycoplasmatota</taxon>
        <taxon>Mollicutes</taxon>
        <taxon>Acholeplasmatales</taxon>
        <taxon>Acholeplasmataceae</taxon>
        <taxon>Candidatus Phytoplasma</taxon>
    </lineage>
</organism>
<comment type="caution">
    <text evidence="7">The sequence shown here is derived from an EMBL/GenBank/DDBJ whole genome shotgun (WGS) entry which is preliminary data.</text>
</comment>
<feature type="binding site" evidence="6">
    <location>
        <position position="77"/>
    </location>
    <ligand>
        <name>S-adenosyl-L-methionine</name>
        <dbReference type="ChEBI" id="CHEBI:59789"/>
    </ligand>
</feature>